<organism evidence="2">
    <name type="scientific">Capitella teleta</name>
    <name type="common">Polychaete worm</name>
    <dbReference type="NCBI Taxonomy" id="283909"/>
    <lineage>
        <taxon>Eukaryota</taxon>
        <taxon>Metazoa</taxon>
        <taxon>Spiralia</taxon>
        <taxon>Lophotrochozoa</taxon>
        <taxon>Annelida</taxon>
        <taxon>Polychaeta</taxon>
        <taxon>Sedentaria</taxon>
        <taxon>Scolecida</taxon>
        <taxon>Capitellidae</taxon>
        <taxon>Capitella</taxon>
    </lineage>
</organism>
<dbReference type="EMBL" id="AMQN01032194">
    <property type="status" value="NOT_ANNOTATED_CDS"/>
    <property type="molecule type" value="Genomic_DNA"/>
</dbReference>
<reference evidence="3" key="3">
    <citation type="submission" date="2015-06" db="UniProtKB">
        <authorList>
            <consortium name="EnsemblMetazoa"/>
        </authorList>
    </citation>
    <scope>IDENTIFICATION</scope>
</reference>
<sequence>MGDSAWKPSKRMRVNPTSGPITGDTMESRWNAELQNCRFHLWRHSVVLKRSIGSDSYSMVSKKAKSKVKRGDCLLFTTTVYYSASGDRKTKLASITRHKEGTFGSVGKNNDP</sequence>
<dbReference type="Proteomes" id="UP000014760">
    <property type="component" value="Unassembled WGS sequence"/>
</dbReference>
<evidence type="ECO:0000313" key="2">
    <source>
        <dbReference type="EMBL" id="ELT89967.1"/>
    </source>
</evidence>
<gene>
    <name evidence="2" type="ORF">CAPTEDRAFT_194685</name>
</gene>
<dbReference type="AlphaFoldDB" id="R7TER5"/>
<dbReference type="EMBL" id="KB311092">
    <property type="protein sequence ID" value="ELT89967.1"/>
    <property type="molecule type" value="Genomic_DNA"/>
</dbReference>
<dbReference type="HOGENOM" id="CLU_2148231_0_0_1"/>
<reference evidence="2 4" key="2">
    <citation type="journal article" date="2013" name="Nature">
        <title>Insights into bilaterian evolution from three spiralian genomes.</title>
        <authorList>
            <person name="Simakov O."/>
            <person name="Marletaz F."/>
            <person name="Cho S.J."/>
            <person name="Edsinger-Gonzales E."/>
            <person name="Havlak P."/>
            <person name="Hellsten U."/>
            <person name="Kuo D.H."/>
            <person name="Larsson T."/>
            <person name="Lv J."/>
            <person name="Arendt D."/>
            <person name="Savage R."/>
            <person name="Osoegawa K."/>
            <person name="de Jong P."/>
            <person name="Grimwood J."/>
            <person name="Chapman J.A."/>
            <person name="Shapiro H."/>
            <person name="Aerts A."/>
            <person name="Otillar R.P."/>
            <person name="Terry A.Y."/>
            <person name="Boore J.L."/>
            <person name="Grigoriev I.V."/>
            <person name="Lindberg D.R."/>
            <person name="Seaver E.C."/>
            <person name="Weisblat D.A."/>
            <person name="Putnam N.H."/>
            <person name="Rokhsar D.S."/>
        </authorList>
    </citation>
    <scope>NUCLEOTIDE SEQUENCE</scope>
    <source>
        <strain evidence="2 4">I ESC-2004</strain>
    </source>
</reference>
<name>R7TER5_CAPTE</name>
<reference evidence="4" key="1">
    <citation type="submission" date="2012-12" db="EMBL/GenBank/DDBJ databases">
        <authorList>
            <person name="Hellsten U."/>
            <person name="Grimwood J."/>
            <person name="Chapman J.A."/>
            <person name="Shapiro H."/>
            <person name="Aerts A."/>
            <person name="Otillar R.P."/>
            <person name="Terry A.Y."/>
            <person name="Boore J.L."/>
            <person name="Simakov O."/>
            <person name="Marletaz F."/>
            <person name="Cho S.-J."/>
            <person name="Edsinger-Gonzales E."/>
            <person name="Havlak P."/>
            <person name="Kuo D.-H."/>
            <person name="Larsson T."/>
            <person name="Lv J."/>
            <person name="Arendt D."/>
            <person name="Savage R."/>
            <person name="Osoegawa K."/>
            <person name="de Jong P."/>
            <person name="Lindberg D.R."/>
            <person name="Seaver E.C."/>
            <person name="Weisblat D.A."/>
            <person name="Putnam N.H."/>
            <person name="Grigoriev I.V."/>
            <person name="Rokhsar D.S."/>
        </authorList>
    </citation>
    <scope>NUCLEOTIDE SEQUENCE</scope>
    <source>
        <strain evidence="4">I ESC-2004</strain>
    </source>
</reference>
<dbReference type="EnsemblMetazoa" id="CapteT194685">
    <property type="protein sequence ID" value="CapteP194685"/>
    <property type="gene ID" value="CapteG194685"/>
</dbReference>
<keyword evidence="4" id="KW-1185">Reference proteome</keyword>
<feature type="region of interest" description="Disordered" evidence="1">
    <location>
        <begin position="1"/>
        <end position="25"/>
    </location>
</feature>
<protein>
    <submittedName>
        <fullName evidence="2 3">Uncharacterized protein</fullName>
    </submittedName>
</protein>
<evidence type="ECO:0000256" key="1">
    <source>
        <dbReference type="SAM" id="MobiDB-lite"/>
    </source>
</evidence>
<accession>R7TER5</accession>
<evidence type="ECO:0000313" key="4">
    <source>
        <dbReference type="Proteomes" id="UP000014760"/>
    </source>
</evidence>
<evidence type="ECO:0000313" key="3">
    <source>
        <dbReference type="EnsemblMetazoa" id="CapteP194685"/>
    </source>
</evidence>
<proteinExistence type="predicted"/>